<feature type="compositionally biased region" description="Low complexity" evidence="1">
    <location>
        <begin position="272"/>
        <end position="282"/>
    </location>
</feature>
<feature type="compositionally biased region" description="Low complexity" evidence="1">
    <location>
        <begin position="684"/>
        <end position="698"/>
    </location>
</feature>
<dbReference type="PANTHER" id="PTHR37283:SF1">
    <property type="entry name" value="PH DOMAIN-CONTAINING PROTEIN YHR131C"/>
    <property type="match status" value="1"/>
</dbReference>
<dbReference type="KEGG" id="tbl:TBLA_0B01060"/>
<feature type="compositionally biased region" description="Polar residues" evidence="1">
    <location>
        <begin position="776"/>
        <end position="787"/>
    </location>
</feature>
<dbReference type="STRING" id="1071380.I2GXU7"/>
<evidence type="ECO:0008006" key="4">
    <source>
        <dbReference type="Google" id="ProtNLM"/>
    </source>
</evidence>
<proteinExistence type="predicted"/>
<dbReference type="InterPro" id="IPR011993">
    <property type="entry name" value="PH-like_dom_sf"/>
</dbReference>
<dbReference type="InParanoid" id="I2GXU7"/>
<organism evidence="2 3">
    <name type="scientific">Henningerozyma blattae (strain ATCC 34711 / CBS 6284 / DSM 70876 / NBRC 10599 / NRRL Y-10934 / UCD 77-7)</name>
    <name type="common">Yeast</name>
    <name type="synonym">Tetrapisispora blattae</name>
    <dbReference type="NCBI Taxonomy" id="1071380"/>
    <lineage>
        <taxon>Eukaryota</taxon>
        <taxon>Fungi</taxon>
        <taxon>Dikarya</taxon>
        <taxon>Ascomycota</taxon>
        <taxon>Saccharomycotina</taxon>
        <taxon>Saccharomycetes</taxon>
        <taxon>Saccharomycetales</taxon>
        <taxon>Saccharomycetaceae</taxon>
        <taxon>Henningerozyma</taxon>
    </lineage>
</organism>
<evidence type="ECO:0000256" key="1">
    <source>
        <dbReference type="SAM" id="MobiDB-lite"/>
    </source>
</evidence>
<feature type="region of interest" description="Disordered" evidence="1">
    <location>
        <begin position="1"/>
        <end position="45"/>
    </location>
</feature>
<dbReference type="Gene3D" id="2.30.29.30">
    <property type="entry name" value="Pleckstrin-homology domain (PH domain)/Phosphotyrosine-binding domain (PTB)"/>
    <property type="match status" value="1"/>
</dbReference>
<feature type="compositionally biased region" description="Low complexity" evidence="1">
    <location>
        <begin position="793"/>
        <end position="808"/>
    </location>
</feature>
<feature type="compositionally biased region" description="Low complexity" evidence="1">
    <location>
        <begin position="242"/>
        <end position="256"/>
    </location>
</feature>
<feature type="region of interest" description="Disordered" evidence="1">
    <location>
        <begin position="684"/>
        <end position="836"/>
    </location>
</feature>
<dbReference type="RefSeq" id="XP_004178468.1">
    <property type="nucleotide sequence ID" value="XM_004178420.1"/>
</dbReference>
<sequence>MLDVPNSREQNNPNTVNEPNETSSSQDSNNSEQDTMPHQVIDQPTPANDVYTCLKLQESSSTSSSDSFVLNENTNTTTTAVCMTVSHLRQFKLGPTTIVESSTSVSPLDTINTSSLSPLEKLNTNITSIQTGSNSISPANSNPLSNESIDSASPVTPTSPIKNNSLTLELPLNISNSSIKRNSNTHSQKENKKFIFASNPTTPLPSSSKYITNVTPSKSTSINPRRKSTTSDSTVGTPGKRTLSTTTTSLPSTPTSQRRRASTPDICPPTSPRIRTTPRKSTGGTVYFADEENTFFKYIDSRPSDPPSYDITNPTGSSIRFPIFEDLTPVSKFQKPPDYLPTVHEITLVSCQFESLTPYEKYQNKFWKNYIMEINSTQLNFFEIDHNLIKMTNNQNLIRNYNDGEISNTLLNTITNTITKPSIQTPATNPPTHKHHTHGLALFNNKYAYHFNYTDVEQIISMIKKNPQKYLTNDRLMKSFTLQYAKVGLAIEQPKTSYILRLRCEQEQFIVWFTTIDELINWSTFISMGISVSLDLNERELPKYRVVPGRRRRDRRHSSTSRNYRHRSNSYSSSTTANRNNGDDANDTHDHILVESNISSRSSSISGSATTTTNNNTNAELGRSNSRSSNYNSHRSQNLKSLNSFTSTRDSNPSRRRKSTGDQKLAFSFKLKLKSFFGTSTESFQTSTSTLTSASASTKNLTPPVAKQINPKNESPALVSSSPKKVKNSGININNPFQSSKELNSVVEEEEELEVEGHEPELDEDDGSILAPLPPSTSKLNLNSSVIPKNRARSSSLPLDSRRSLISRGSPTIATSNKIPSNVNPMTNPFFNGSTSSNNSTINSNVLNSTSTDLCRQSSIPSVTVSKATGQTITGTSNSTLFLNNGNLNVSKSRSNSISAVLFNDATINSPDASNLSISRYNSNVSTDSFIVNDNTLDLEENDLSEPGESLSNFISNLSNESIDTVTNFSNLSQPPSNTETNCNLDTINQSQVQLSLSRGTTSLRKVTSIDDAFDYDLSDQRNMLHLTESIDSRYGGDLFESDFRTTTATVPISRLNSNNENNDHNTNSIYLREGFYDSEEDDYIYIERLNRRQGSIPRSVSGTNIPYGSDEVKWNPPIKEVSRKRFIKDSLRCLRSMPPDHRYLGKLVCKSVPPPRYETNNKAIPCGLSYFTNTSVDGKGNQIDSNKSKRNHYVKTYTVGPSGLLKPSIKYTQSLI</sequence>
<dbReference type="eggNOG" id="ENOG502QUAB">
    <property type="taxonomic scope" value="Eukaryota"/>
</dbReference>
<evidence type="ECO:0000313" key="2">
    <source>
        <dbReference type="EMBL" id="CCH58949.1"/>
    </source>
</evidence>
<dbReference type="PANTHER" id="PTHR37283">
    <property type="entry name" value="PH DOMAIN-CONTAINING PROTEIN YHR131C"/>
    <property type="match status" value="1"/>
</dbReference>
<feature type="compositionally biased region" description="Polar residues" evidence="1">
    <location>
        <begin position="809"/>
        <end position="826"/>
    </location>
</feature>
<feature type="region of interest" description="Disordered" evidence="1">
    <location>
        <begin position="130"/>
        <end position="164"/>
    </location>
</feature>
<protein>
    <recommendedName>
        <fullName evidence="4">PH domain-containing protein</fullName>
    </recommendedName>
</protein>
<feature type="compositionally biased region" description="Basic residues" evidence="1">
    <location>
        <begin position="548"/>
        <end position="568"/>
    </location>
</feature>
<feature type="compositionally biased region" description="Low complexity" evidence="1">
    <location>
        <begin position="11"/>
        <end position="34"/>
    </location>
</feature>
<feature type="compositionally biased region" description="Low complexity" evidence="1">
    <location>
        <begin position="596"/>
        <end position="636"/>
    </location>
</feature>
<feature type="region of interest" description="Disordered" evidence="1">
    <location>
        <begin position="547"/>
        <end position="663"/>
    </location>
</feature>
<feature type="compositionally biased region" description="Low complexity" evidence="1">
    <location>
        <begin position="827"/>
        <end position="836"/>
    </location>
</feature>
<name>I2GXU7_HENB6</name>
<evidence type="ECO:0000313" key="3">
    <source>
        <dbReference type="Proteomes" id="UP000002866"/>
    </source>
</evidence>
<dbReference type="HOGENOM" id="CLU_269080_0_0_1"/>
<feature type="region of interest" description="Disordered" evidence="1">
    <location>
        <begin position="195"/>
        <end position="285"/>
    </location>
</feature>
<keyword evidence="3" id="KW-1185">Reference proteome</keyword>
<feature type="compositionally biased region" description="Polar residues" evidence="1">
    <location>
        <begin position="710"/>
        <end position="741"/>
    </location>
</feature>
<dbReference type="AlphaFoldDB" id="I2GXU7"/>
<dbReference type="GeneID" id="14494558"/>
<dbReference type="EMBL" id="HE806317">
    <property type="protein sequence ID" value="CCH58949.1"/>
    <property type="molecule type" value="Genomic_DNA"/>
</dbReference>
<feature type="compositionally biased region" description="Polar residues" evidence="1">
    <location>
        <begin position="198"/>
        <end position="223"/>
    </location>
</feature>
<feature type="compositionally biased region" description="Low complexity" evidence="1">
    <location>
        <begin position="569"/>
        <end position="580"/>
    </location>
</feature>
<feature type="compositionally biased region" description="Polar residues" evidence="1">
    <location>
        <begin position="638"/>
        <end position="651"/>
    </location>
</feature>
<accession>I2GXU7</accession>
<reference evidence="2 3" key="1">
    <citation type="journal article" date="2011" name="Proc. Natl. Acad. Sci. U.S.A.">
        <title>Evolutionary erosion of yeast sex chromosomes by mating-type switching accidents.</title>
        <authorList>
            <person name="Gordon J.L."/>
            <person name="Armisen D."/>
            <person name="Proux-Wera E."/>
            <person name="Oheigeartaigh S.S."/>
            <person name="Byrne K.P."/>
            <person name="Wolfe K.H."/>
        </authorList>
    </citation>
    <scope>NUCLEOTIDE SEQUENCE [LARGE SCALE GENOMIC DNA]</scope>
    <source>
        <strain evidence="3">ATCC 34711 / CBS 6284 / DSM 70876 / NBRC 10599 / NRRL Y-10934 / UCD 77-7</strain>
    </source>
</reference>
<dbReference type="Proteomes" id="UP000002866">
    <property type="component" value="Chromosome 2"/>
</dbReference>
<gene>
    <name evidence="2" type="primary">TBLA0B01060</name>
    <name evidence="2" type="ORF">TBLA_0B01060</name>
</gene>
<dbReference type="FunCoup" id="I2GXU7">
    <property type="interactions" value="69"/>
</dbReference>
<dbReference type="OrthoDB" id="5865767at2759"/>